<dbReference type="InterPro" id="IPR016185">
    <property type="entry name" value="PreATP-grasp_dom_sf"/>
</dbReference>
<dbReference type="SUPFAM" id="SSF51246">
    <property type="entry name" value="Rudiment single hybrid motif"/>
    <property type="match status" value="1"/>
</dbReference>
<keyword evidence="4 7" id="KW-0547">Nucleotide-binding</keyword>
<dbReference type="RefSeq" id="WP_324716024.1">
    <property type="nucleotide sequence ID" value="NZ_CP141615.1"/>
</dbReference>
<dbReference type="PROSITE" id="PS00867">
    <property type="entry name" value="CPSASE_2"/>
    <property type="match status" value="1"/>
</dbReference>
<proteinExistence type="predicted"/>
<feature type="compositionally biased region" description="Low complexity" evidence="8">
    <location>
        <begin position="458"/>
        <end position="471"/>
    </location>
</feature>
<comment type="catalytic activity">
    <reaction evidence="6">
        <text>N(6)-biotinyl-L-lysyl-[protein] + hydrogencarbonate + ATP = N(6)-carboxybiotinyl-L-lysyl-[protein] + ADP + phosphate + H(+)</text>
        <dbReference type="Rhea" id="RHEA:13501"/>
        <dbReference type="Rhea" id="RHEA-COMP:10505"/>
        <dbReference type="Rhea" id="RHEA-COMP:10506"/>
        <dbReference type="ChEBI" id="CHEBI:15378"/>
        <dbReference type="ChEBI" id="CHEBI:17544"/>
        <dbReference type="ChEBI" id="CHEBI:30616"/>
        <dbReference type="ChEBI" id="CHEBI:43474"/>
        <dbReference type="ChEBI" id="CHEBI:83144"/>
        <dbReference type="ChEBI" id="CHEBI:83145"/>
        <dbReference type="ChEBI" id="CHEBI:456216"/>
        <dbReference type="EC" id="6.3.4.14"/>
    </reaction>
</comment>
<evidence type="ECO:0000256" key="5">
    <source>
        <dbReference type="ARBA" id="ARBA00022840"/>
    </source>
</evidence>
<dbReference type="Pfam" id="PF02786">
    <property type="entry name" value="CPSase_L_D2"/>
    <property type="match status" value="1"/>
</dbReference>
<dbReference type="InterPro" id="IPR011761">
    <property type="entry name" value="ATP-grasp"/>
</dbReference>
<dbReference type="PROSITE" id="PS50979">
    <property type="entry name" value="BC"/>
    <property type="match status" value="1"/>
</dbReference>
<dbReference type="Gene3D" id="3.30.470.20">
    <property type="entry name" value="ATP-grasp fold, B domain"/>
    <property type="match status" value="1"/>
</dbReference>
<dbReference type="SUPFAM" id="SSF52440">
    <property type="entry name" value="PreATP-grasp domain"/>
    <property type="match status" value="1"/>
</dbReference>
<dbReference type="PROSITE" id="PS50975">
    <property type="entry name" value="ATP_GRASP"/>
    <property type="match status" value="1"/>
</dbReference>
<dbReference type="Proteomes" id="UP001332192">
    <property type="component" value="Chromosome"/>
</dbReference>
<dbReference type="InterPro" id="IPR005481">
    <property type="entry name" value="BC-like_N"/>
</dbReference>
<evidence type="ECO:0000313" key="12">
    <source>
        <dbReference type="Proteomes" id="UP001332192"/>
    </source>
</evidence>
<dbReference type="EC" id="6.3.4.14" evidence="2"/>
<dbReference type="InterPro" id="IPR005482">
    <property type="entry name" value="Biotin_COase_C"/>
</dbReference>
<dbReference type="SMART" id="SM00878">
    <property type="entry name" value="Biotin_carb_C"/>
    <property type="match status" value="1"/>
</dbReference>
<reference evidence="11 12" key="1">
    <citation type="journal article" date="2024" name="Front. Microbiol.">
        <title>Novel thermophilic genera Geochorda gen. nov. and Carboxydochorda gen. nov. from the deep terrestrial subsurface reveal the ecophysiological diversity in the class Limnochordia.</title>
        <authorList>
            <person name="Karnachuk O.V."/>
            <person name="Lukina A.P."/>
            <person name="Avakyan M.R."/>
            <person name="Kadnikov V.V."/>
            <person name="Begmatov S."/>
            <person name="Beletsky A.V."/>
            <person name="Vlasova K.G."/>
            <person name="Novikov A.A."/>
            <person name="Shcherbakova V.A."/>
            <person name="Mardanov A.V."/>
            <person name="Ravin N.V."/>
        </authorList>
    </citation>
    <scope>NUCLEOTIDE SEQUENCE [LARGE SCALE GENOMIC DNA]</scope>
    <source>
        <strain evidence="11 12">L945</strain>
    </source>
</reference>
<dbReference type="PANTHER" id="PTHR48095:SF2">
    <property type="entry name" value="BIOTIN CARBOXYLASE, CHLOROPLASTIC"/>
    <property type="match status" value="1"/>
</dbReference>
<evidence type="ECO:0000256" key="6">
    <source>
        <dbReference type="ARBA" id="ARBA00048600"/>
    </source>
</evidence>
<feature type="domain" description="Biotin carboxylation" evidence="10">
    <location>
        <begin position="4"/>
        <end position="446"/>
    </location>
</feature>
<name>A0ABZ1BVB9_9FIRM</name>
<dbReference type="InterPro" id="IPR005479">
    <property type="entry name" value="CPAse_ATP-bd"/>
</dbReference>
<gene>
    <name evidence="11" type="ORF">U7230_11750</name>
</gene>
<dbReference type="Pfam" id="PF02785">
    <property type="entry name" value="Biotin_carb_C"/>
    <property type="match status" value="1"/>
</dbReference>
<dbReference type="InterPro" id="IPR011764">
    <property type="entry name" value="Biotin_carboxylation_dom"/>
</dbReference>
<evidence type="ECO:0000256" key="2">
    <source>
        <dbReference type="ARBA" id="ARBA00013263"/>
    </source>
</evidence>
<dbReference type="EMBL" id="CP141615">
    <property type="protein sequence ID" value="WRP16752.1"/>
    <property type="molecule type" value="Genomic_DNA"/>
</dbReference>
<evidence type="ECO:0000256" key="3">
    <source>
        <dbReference type="ARBA" id="ARBA00022598"/>
    </source>
</evidence>
<evidence type="ECO:0000256" key="8">
    <source>
        <dbReference type="SAM" id="MobiDB-lite"/>
    </source>
</evidence>
<evidence type="ECO:0000259" key="10">
    <source>
        <dbReference type="PROSITE" id="PS50979"/>
    </source>
</evidence>
<accession>A0ABZ1BVB9</accession>
<evidence type="ECO:0000313" key="11">
    <source>
        <dbReference type="EMBL" id="WRP16752.1"/>
    </source>
</evidence>
<feature type="region of interest" description="Disordered" evidence="8">
    <location>
        <begin position="444"/>
        <end position="471"/>
    </location>
</feature>
<dbReference type="Pfam" id="PF00289">
    <property type="entry name" value="Biotin_carb_N"/>
    <property type="match status" value="1"/>
</dbReference>
<keyword evidence="12" id="KW-1185">Reference proteome</keyword>
<dbReference type="InterPro" id="IPR011054">
    <property type="entry name" value="Rudment_hybrid_motif"/>
</dbReference>
<sequence length="545" mass="58694">MGPIFSSVLVANRGEIALRVIRALRELGIRAVLLASGPDRESLPARLADGVVVRDDPLVYLDARAVVEAARSAGADAVHPGYGFLSENPVLARLCREAGLTFIGPPEEVLAHFGNKDAARRQAERLGIPTIPGSAAALPGVEEARREAQRLGYPVLLKAVAGGGGRGMRRVDGPESLESAWDRASSEAAKAFGDGSLYLEKWLERVRHVEIQFAVDRYGKGVHFGERDCSIQRRHQKLAEEAPSPVLDGTLRRRMGEAAVRLAASAGYVGVGTAEFLVDEERRFYFIEVNARIQVEHPVTELVTGTDLVQLQMALAAGQPVPLGQEDVVLRGHAIEFRINAEDPRRGFLPNPGTIEAYLPPGGPGVRVDSAAFPGWVIPPFYDSLVAKLVVWAPSRREALARARRALEEFAIDGVRTTLPFHRWLVGRREFRDGEVTTRFVEQHFTPDQLPPDGPGPGEAAPGRNGEGAAAARVELAPGARREGVSPEAAAAAAAALQAYLGAPRTRAGAAPHDRDAGSRRRWRIRAIYPDPEGGGGHGPAHRAR</sequence>
<comment type="function">
    <text evidence="1">This protein is a component of the acetyl coenzyme A carboxylase complex; first, biotin carboxylase catalyzes the carboxylation of the carrier protein and then the transcarboxylase transfers the carboxyl group to form malonyl-CoA.</text>
</comment>
<feature type="domain" description="ATP-grasp" evidence="9">
    <location>
        <begin position="120"/>
        <end position="317"/>
    </location>
</feature>
<protein>
    <recommendedName>
        <fullName evidence="2">biotin carboxylase</fullName>
        <ecNumber evidence="2">6.3.4.14</ecNumber>
    </recommendedName>
</protein>
<evidence type="ECO:0000256" key="1">
    <source>
        <dbReference type="ARBA" id="ARBA00003761"/>
    </source>
</evidence>
<dbReference type="PANTHER" id="PTHR48095">
    <property type="entry name" value="PYRUVATE CARBOXYLASE SUBUNIT A"/>
    <property type="match status" value="1"/>
</dbReference>
<organism evidence="11 12">
    <name type="scientific">Carboxydichorda subterranea</name>
    <dbReference type="NCBI Taxonomy" id="3109565"/>
    <lineage>
        <taxon>Bacteria</taxon>
        <taxon>Bacillati</taxon>
        <taxon>Bacillota</taxon>
        <taxon>Limnochordia</taxon>
        <taxon>Limnochordales</taxon>
        <taxon>Geochordaceae</taxon>
        <taxon>Carboxydichorda</taxon>
    </lineage>
</organism>
<keyword evidence="3" id="KW-0436">Ligase</keyword>
<dbReference type="InterPro" id="IPR051602">
    <property type="entry name" value="ACC_Biotin_Carboxylase"/>
</dbReference>
<keyword evidence="5 7" id="KW-0067">ATP-binding</keyword>
<evidence type="ECO:0000256" key="4">
    <source>
        <dbReference type="ARBA" id="ARBA00022741"/>
    </source>
</evidence>
<evidence type="ECO:0000259" key="9">
    <source>
        <dbReference type="PROSITE" id="PS50975"/>
    </source>
</evidence>
<evidence type="ECO:0000256" key="7">
    <source>
        <dbReference type="PROSITE-ProRule" id="PRU00409"/>
    </source>
</evidence>
<feature type="region of interest" description="Disordered" evidence="8">
    <location>
        <begin position="505"/>
        <end position="545"/>
    </location>
</feature>
<dbReference type="SUPFAM" id="SSF56059">
    <property type="entry name" value="Glutathione synthetase ATP-binding domain-like"/>
    <property type="match status" value="1"/>
</dbReference>